<dbReference type="Pfam" id="PF03306">
    <property type="entry name" value="AAL_decarboxy"/>
    <property type="match status" value="1"/>
</dbReference>
<dbReference type="KEGG" id="mfo:Metfor_2901"/>
<dbReference type="RefSeq" id="WP_015286843.1">
    <property type="nucleotide sequence ID" value="NC_019943.1"/>
</dbReference>
<comment type="similarity">
    <text evidence="3">Belongs to the alpha-acetolactate decarboxylase family.</text>
</comment>
<dbReference type="PIRSF" id="PIRSF001332">
    <property type="entry name" value="Acetolac_decarb"/>
    <property type="match status" value="1"/>
</dbReference>
<evidence type="ECO:0000256" key="5">
    <source>
        <dbReference type="ARBA" id="ARBA00020164"/>
    </source>
</evidence>
<evidence type="ECO:0000313" key="9">
    <source>
        <dbReference type="EMBL" id="AGB03881.1"/>
    </source>
</evidence>
<keyword evidence="7" id="KW-0005">Acetoin biosynthesis</keyword>
<comment type="catalytic activity">
    <reaction evidence="1">
        <text>(2S)-2-acetolactate + H(+) = (R)-acetoin + CO2</text>
        <dbReference type="Rhea" id="RHEA:21580"/>
        <dbReference type="ChEBI" id="CHEBI:15378"/>
        <dbReference type="ChEBI" id="CHEBI:15686"/>
        <dbReference type="ChEBI" id="CHEBI:16526"/>
        <dbReference type="ChEBI" id="CHEBI:58476"/>
        <dbReference type="EC" id="4.1.1.5"/>
    </reaction>
</comment>
<gene>
    <name evidence="9" type="ordered locus">Metfor_2901</name>
</gene>
<dbReference type="InterPro" id="IPR005128">
    <property type="entry name" value="Acetolactate_a_deCO2ase"/>
</dbReference>
<keyword evidence="6" id="KW-0210">Decarboxylase</keyword>
<keyword evidence="10" id="KW-1185">Reference proteome</keyword>
<dbReference type="eggNOG" id="arCOG03340">
    <property type="taxonomic scope" value="Archaea"/>
</dbReference>
<protein>
    <recommendedName>
        <fullName evidence="5">Alpha-acetolactate decarboxylase</fullName>
        <ecNumber evidence="4">4.1.1.5</ecNumber>
    </recommendedName>
</protein>
<reference evidence="9 10" key="2">
    <citation type="journal article" date="2014" name="Genome Announc.">
        <title>Complete Genome Sequence of Methanoregula formicica SMSPT, a Mesophilic Hydrogenotrophic Methanogen Isolated from a Methanogenic Upflow Anaerobic Sludge Blanket Reactor.</title>
        <authorList>
            <person name="Yamamoto K."/>
            <person name="Tamaki H."/>
            <person name="Cadillo-Quiroz H."/>
            <person name="Imachi H."/>
            <person name="Kyrpides N."/>
            <person name="Woyke T."/>
            <person name="Goodwin L."/>
            <person name="Zinder S.H."/>
            <person name="Kamagata Y."/>
            <person name="Liu W.T."/>
        </authorList>
    </citation>
    <scope>NUCLEOTIDE SEQUENCE [LARGE SCALE GENOMIC DNA]</scope>
    <source>
        <strain evidence="10">DSM 22288 / NBRC 105244 / SMSP</strain>
    </source>
</reference>
<sequence precursor="true">MDTVKFFLGIGLAVVIVFAGVSAYSHFIRSVPAPVPADHDTLYQVSTIDALMLGVYDGVRPIRDLKSRGDFGIGTFDALDGEMIVLDGVVYQAKADGTILSVPDNLTTPFATVTYFQADQNITTKNPMNLSVFATSMEEQLPTGNMIYAVRMHCTFPFMKVRSVPAQQEPYPVLSEAVKNQSAYIFSGTTGTVVGFYTPVFFKGVNVPGFHLHYLSDDRTAGGHILDFTLPADTEVEYDITPGFTMALPTSGDFTGADLSGDLSSDLAKVEK</sequence>
<dbReference type="Gene3D" id="3.30.1330.80">
    <property type="entry name" value="Hypothetical protein, similar to alpha- acetolactate decarboxylase, domain 2"/>
    <property type="match status" value="2"/>
</dbReference>
<dbReference type="Proteomes" id="UP000010824">
    <property type="component" value="Chromosome"/>
</dbReference>
<dbReference type="EMBL" id="CP003167">
    <property type="protein sequence ID" value="AGB03881.1"/>
    <property type="molecule type" value="Genomic_DNA"/>
</dbReference>
<organism evidence="9 10">
    <name type="scientific">Methanoregula formicica (strain DSM 22288 / NBRC 105244 / SMSP)</name>
    <dbReference type="NCBI Taxonomy" id="593750"/>
    <lineage>
        <taxon>Archaea</taxon>
        <taxon>Methanobacteriati</taxon>
        <taxon>Methanobacteriota</taxon>
        <taxon>Stenosarchaea group</taxon>
        <taxon>Methanomicrobia</taxon>
        <taxon>Methanomicrobiales</taxon>
        <taxon>Methanoregulaceae</taxon>
        <taxon>Methanoregula</taxon>
    </lineage>
</organism>
<accession>L0HJB7</accession>
<name>L0HJB7_METFS</name>
<dbReference type="EC" id="4.1.1.5" evidence="4"/>
<dbReference type="STRING" id="593750.Metfor_2901"/>
<reference evidence="10" key="1">
    <citation type="submission" date="2011-12" db="EMBL/GenBank/DDBJ databases">
        <title>Complete sequence of Methanoregula formicicum SMSP.</title>
        <authorList>
            <person name="Lucas S."/>
            <person name="Han J."/>
            <person name="Lapidus A."/>
            <person name="Cheng J.-F."/>
            <person name="Goodwin L."/>
            <person name="Pitluck S."/>
            <person name="Peters L."/>
            <person name="Ovchinnikova G."/>
            <person name="Teshima H."/>
            <person name="Detter J.C."/>
            <person name="Han C."/>
            <person name="Tapia R."/>
            <person name="Land M."/>
            <person name="Hauser L."/>
            <person name="Kyrpides N."/>
            <person name="Ivanova N."/>
            <person name="Pagani I."/>
            <person name="Imachi H."/>
            <person name="Tamaki H."/>
            <person name="Sekiguchi Y."/>
            <person name="Kamagata Y."/>
            <person name="Cadillo-Quiroz H."/>
            <person name="Zinder S."/>
            <person name="Liu W.-T."/>
            <person name="Woyke T."/>
        </authorList>
    </citation>
    <scope>NUCLEOTIDE SEQUENCE [LARGE SCALE GENOMIC DNA]</scope>
    <source>
        <strain evidence="10">DSM 22288 / NBRC 105244 / SMSP</strain>
    </source>
</reference>
<dbReference type="GeneID" id="14308685"/>
<dbReference type="SUPFAM" id="SSF117856">
    <property type="entry name" value="AF0104/ALDC/Ptd012-like"/>
    <property type="match status" value="1"/>
</dbReference>
<evidence type="ECO:0000256" key="6">
    <source>
        <dbReference type="ARBA" id="ARBA00022793"/>
    </source>
</evidence>
<dbReference type="HOGENOM" id="CLU_072561_0_0_2"/>
<keyword evidence="8" id="KW-0456">Lyase</keyword>
<dbReference type="AlphaFoldDB" id="L0HJB7"/>
<evidence type="ECO:0000256" key="2">
    <source>
        <dbReference type="ARBA" id="ARBA00005170"/>
    </source>
</evidence>
<dbReference type="OrthoDB" id="81038at2157"/>
<dbReference type="GO" id="GO:0047605">
    <property type="term" value="F:acetolactate decarboxylase activity"/>
    <property type="evidence" value="ECO:0007669"/>
    <property type="project" value="UniProtKB-EC"/>
</dbReference>
<dbReference type="CDD" id="cd17299">
    <property type="entry name" value="acetolactate_decarboxylase"/>
    <property type="match status" value="1"/>
</dbReference>
<proteinExistence type="inferred from homology"/>
<dbReference type="NCBIfam" id="TIGR01252">
    <property type="entry name" value="acetolac_decarb"/>
    <property type="match status" value="1"/>
</dbReference>
<dbReference type="PANTHER" id="PTHR35524:SF1">
    <property type="entry name" value="ALPHA-ACETOLACTATE DECARBOXYLASE"/>
    <property type="match status" value="1"/>
</dbReference>
<dbReference type="UniPathway" id="UPA00626">
    <property type="reaction ID" value="UER00678"/>
</dbReference>
<comment type="pathway">
    <text evidence="2">Polyol metabolism; (R,R)-butane-2,3-diol biosynthesis; (R,R)-butane-2,3-diol from pyruvate: step 2/3.</text>
</comment>
<dbReference type="PANTHER" id="PTHR35524">
    <property type="entry name" value="ALPHA-ACETOLACTATE DECARBOXYLASE"/>
    <property type="match status" value="1"/>
</dbReference>
<evidence type="ECO:0000256" key="7">
    <source>
        <dbReference type="ARBA" id="ARBA00023061"/>
    </source>
</evidence>
<evidence type="ECO:0000313" key="10">
    <source>
        <dbReference type="Proteomes" id="UP000010824"/>
    </source>
</evidence>
<evidence type="ECO:0000256" key="4">
    <source>
        <dbReference type="ARBA" id="ARBA00013204"/>
    </source>
</evidence>
<evidence type="ECO:0000256" key="8">
    <source>
        <dbReference type="ARBA" id="ARBA00023239"/>
    </source>
</evidence>
<evidence type="ECO:0000256" key="1">
    <source>
        <dbReference type="ARBA" id="ARBA00001784"/>
    </source>
</evidence>
<dbReference type="GO" id="GO:0045151">
    <property type="term" value="P:acetoin biosynthetic process"/>
    <property type="evidence" value="ECO:0007669"/>
    <property type="project" value="UniProtKB-KW"/>
</dbReference>
<evidence type="ECO:0000256" key="3">
    <source>
        <dbReference type="ARBA" id="ARBA00007106"/>
    </source>
</evidence>
<dbReference type="InParanoid" id="L0HJB7"/>